<reference evidence="2 3" key="1">
    <citation type="submission" date="2019-02" db="EMBL/GenBank/DDBJ databases">
        <title>Deep-cultivation of Planctomycetes and their phenomic and genomic characterization uncovers novel biology.</title>
        <authorList>
            <person name="Wiegand S."/>
            <person name="Jogler M."/>
            <person name="Boedeker C."/>
            <person name="Pinto D."/>
            <person name="Vollmers J."/>
            <person name="Rivas-Marin E."/>
            <person name="Kohn T."/>
            <person name="Peeters S.H."/>
            <person name="Heuer A."/>
            <person name="Rast P."/>
            <person name="Oberbeckmann S."/>
            <person name="Bunk B."/>
            <person name="Jeske O."/>
            <person name="Meyerdierks A."/>
            <person name="Storesund J.E."/>
            <person name="Kallscheuer N."/>
            <person name="Luecker S."/>
            <person name="Lage O.M."/>
            <person name="Pohl T."/>
            <person name="Merkel B.J."/>
            <person name="Hornburger P."/>
            <person name="Mueller R.-W."/>
            <person name="Bruemmer F."/>
            <person name="Labrenz M."/>
            <person name="Spormann A.M."/>
            <person name="Op den Camp H."/>
            <person name="Overmann J."/>
            <person name="Amann R."/>
            <person name="Jetten M.S.M."/>
            <person name="Mascher T."/>
            <person name="Medema M.H."/>
            <person name="Devos D.P."/>
            <person name="Kaster A.-K."/>
            <person name="Ovreas L."/>
            <person name="Rohde M."/>
            <person name="Galperin M.Y."/>
            <person name="Jogler C."/>
        </authorList>
    </citation>
    <scope>NUCLEOTIDE SEQUENCE [LARGE SCALE GENOMIC DNA]</scope>
    <source>
        <strain evidence="2 3">Mal52</strain>
    </source>
</reference>
<accession>A0A517ZMJ2</accession>
<evidence type="ECO:0000259" key="1">
    <source>
        <dbReference type="Pfam" id="PF14336"/>
    </source>
</evidence>
<dbReference type="AlphaFoldDB" id="A0A517ZMJ2"/>
<dbReference type="EMBL" id="CP036276">
    <property type="protein sequence ID" value="QDU43700.1"/>
    <property type="molecule type" value="Genomic_DNA"/>
</dbReference>
<evidence type="ECO:0000313" key="2">
    <source>
        <dbReference type="EMBL" id="QDU43700.1"/>
    </source>
</evidence>
<dbReference type="KEGG" id="sdyn:Mal52_21760"/>
<dbReference type="Gene3D" id="3.90.1640.20">
    <property type="entry name" value="TON_0340"/>
    <property type="match status" value="2"/>
</dbReference>
<name>A0A517ZMJ2_9PLAN</name>
<evidence type="ECO:0000313" key="3">
    <source>
        <dbReference type="Proteomes" id="UP000319383"/>
    </source>
</evidence>
<dbReference type="PANTHER" id="PTHR32022:SF10">
    <property type="entry name" value="D-GLUTAMATE CYCLASE, MITOCHONDRIAL"/>
    <property type="match status" value="1"/>
</dbReference>
<feature type="domain" description="D-glutamate cyclase-like C-terminal" evidence="1">
    <location>
        <begin position="15"/>
        <end position="158"/>
    </location>
</feature>
<protein>
    <recommendedName>
        <fullName evidence="1">D-glutamate cyclase-like C-terminal domain-containing protein</fullName>
    </recommendedName>
</protein>
<keyword evidence="3" id="KW-1185">Reference proteome</keyword>
<sequence length="342" mass="36826">MSMPSTPPSPLIAQLDELIRRDPAQRGLIGTEREFGALCPGHLAAAAAELAENARSVGIVTGFFIPGGQPPAAETDGPLGTLFLAAVLEKLGVESHVITDNHCHPALQAAAEAMEFPNDRVHQTVVNINETGETFFQSAPGKQLTHLIALERVGPCHTTTSLTGQRRSGTVPLEEFHQLVLPTAHDRCHNMRGEAMDAYSGNLHRLFEFATQSRPSIKTIGIGDGANEIGMGSIPWENLHRRLEGDHAGRVPCRIATDWTIVTGTSNWGGYALAAAIAHLKDAPQHLAPYDAAQQFGVLEHFVQHGPAVDGVTRRQEPTVDGLPFLTYIQPLEGIRQLLGID</sequence>
<dbReference type="PANTHER" id="PTHR32022">
    <property type="entry name" value="D-GLUTAMATE CYCLASE, MITOCHONDRIAL"/>
    <property type="match status" value="1"/>
</dbReference>
<organism evidence="2 3">
    <name type="scientific">Symmachiella dynata</name>
    <dbReference type="NCBI Taxonomy" id="2527995"/>
    <lineage>
        <taxon>Bacteria</taxon>
        <taxon>Pseudomonadati</taxon>
        <taxon>Planctomycetota</taxon>
        <taxon>Planctomycetia</taxon>
        <taxon>Planctomycetales</taxon>
        <taxon>Planctomycetaceae</taxon>
        <taxon>Symmachiella</taxon>
    </lineage>
</organism>
<feature type="domain" description="D-glutamate cyclase-like C-terminal" evidence="1">
    <location>
        <begin position="183"/>
        <end position="327"/>
    </location>
</feature>
<proteinExistence type="predicted"/>
<dbReference type="InterPro" id="IPR025504">
    <property type="entry name" value="GLUCM_C"/>
</dbReference>
<gene>
    <name evidence="2" type="ORF">Mal52_21760</name>
</gene>
<dbReference type="Proteomes" id="UP000319383">
    <property type="component" value="Chromosome"/>
</dbReference>
<dbReference type="Pfam" id="PF14336">
    <property type="entry name" value="GLUCM-like_C"/>
    <property type="match status" value="2"/>
</dbReference>